<sequence>MRKGLIAFGLTIAVGFLGALSIGAVNAYSRDINSDTINFNYSQHGMMGSNYSLYSFERIYLHLSTDNQEKLDSGFANELITTDIQQKTVVEVVEIIEQIKSDIIDDVQIEYSTQRFGMMGGNMMGYGGNDPYANCGYQNNASTYEWLYIHSSDAQRDSLDLSFAEAIMNLDLSNLSVQELVESINEIKKNLVNQLSNLVQPNE</sequence>
<evidence type="ECO:0000313" key="1">
    <source>
        <dbReference type="EMBL" id="MCU0105217.1"/>
    </source>
</evidence>
<keyword evidence="2" id="KW-1185">Reference proteome</keyword>
<proteinExistence type="predicted"/>
<organism evidence="1 2">
    <name type="scientific">Paracholeplasma vituli</name>
    <dbReference type="NCBI Taxonomy" id="69473"/>
    <lineage>
        <taxon>Bacteria</taxon>
        <taxon>Bacillati</taxon>
        <taxon>Mycoplasmatota</taxon>
        <taxon>Mollicutes</taxon>
        <taxon>Acholeplasmatales</taxon>
        <taxon>Acholeplasmataceae</taxon>
        <taxon>Paracholeplasma</taxon>
    </lineage>
</organism>
<protein>
    <submittedName>
        <fullName evidence="1">Uncharacterized protein</fullName>
    </submittedName>
</protein>
<evidence type="ECO:0000313" key="2">
    <source>
        <dbReference type="Proteomes" id="UP001209076"/>
    </source>
</evidence>
<comment type="caution">
    <text evidence="1">The sequence shown here is derived from an EMBL/GenBank/DDBJ whole genome shotgun (WGS) entry which is preliminary data.</text>
</comment>
<gene>
    <name evidence="1" type="ORF">N7603_06060</name>
</gene>
<reference evidence="2" key="1">
    <citation type="submission" date="2023-07" db="EMBL/GenBank/DDBJ databases">
        <title>Novel Mycoplasma species identified in domestic and wild animals.</title>
        <authorList>
            <person name="Volokhov D.V."/>
            <person name="Furtak V.A."/>
            <person name="Zagorodnyaya T.A."/>
        </authorList>
    </citation>
    <scope>NUCLEOTIDE SEQUENCE [LARGE SCALE GENOMIC DNA]</scope>
    <source>
        <strain evidence="2">92-19</strain>
    </source>
</reference>
<dbReference type="EMBL" id="JAOEGN010000010">
    <property type="protein sequence ID" value="MCU0105217.1"/>
    <property type="molecule type" value="Genomic_DNA"/>
</dbReference>
<accession>A0ABT2PZS8</accession>
<dbReference type="RefSeq" id="WP_262096485.1">
    <property type="nucleotide sequence ID" value="NZ_JAOEGN010000010.1"/>
</dbReference>
<name>A0ABT2PZS8_9MOLU</name>
<dbReference type="Proteomes" id="UP001209076">
    <property type="component" value="Unassembled WGS sequence"/>
</dbReference>